<dbReference type="EMBL" id="PXVC01000013">
    <property type="protein sequence ID" value="PSI02051.1"/>
    <property type="molecule type" value="Genomic_DNA"/>
</dbReference>
<accession>A0A2P7EFN5</accession>
<dbReference type="Gene3D" id="1.25.10.10">
    <property type="entry name" value="Leucine-rich Repeat Variant"/>
    <property type="match status" value="2"/>
</dbReference>
<proteinExistence type="inferred from homology"/>
<evidence type="ECO:0008006" key="6">
    <source>
        <dbReference type="Google" id="ProtNLM"/>
    </source>
</evidence>
<dbReference type="PANTHER" id="PTHR12697:SF5">
    <property type="entry name" value="DEOXYHYPUSINE HYDROXYLASE"/>
    <property type="match status" value="1"/>
</dbReference>
<dbReference type="InterPro" id="IPR011989">
    <property type="entry name" value="ARM-like"/>
</dbReference>
<keyword evidence="2" id="KW-0042">Antenna complex</keyword>
<dbReference type="GO" id="GO:0030089">
    <property type="term" value="C:phycobilisome"/>
    <property type="evidence" value="ECO:0007669"/>
    <property type="project" value="UniProtKB-KW"/>
</dbReference>
<protein>
    <recommendedName>
        <fullName evidence="6">HEAT repeat domain-containing protein</fullName>
    </recommendedName>
</protein>
<dbReference type="AlphaFoldDB" id="A0A2P7EFN5"/>
<dbReference type="RefSeq" id="WP_106499510.1">
    <property type="nucleotide sequence ID" value="NZ_PXVC01000013.1"/>
</dbReference>
<name>A0A2P7EFN5_9SYNE</name>
<dbReference type="SUPFAM" id="SSF48371">
    <property type="entry name" value="ARM repeat"/>
    <property type="match status" value="1"/>
</dbReference>
<evidence type="ECO:0000313" key="4">
    <source>
        <dbReference type="EMBL" id="PSI02051.1"/>
    </source>
</evidence>
<evidence type="ECO:0000313" key="5">
    <source>
        <dbReference type="Proteomes" id="UP000240206"/>
    </source>
</evidence>
<comment type="caution">
    <text evidence="4">The sequence shown here is derived from an EMBL/GenBank/DDBJ whole genome shotgun (WGS) entry which is preliminary data.</text>
</comment>
<sequence length="256" mass="28091">MTNHDELTLELALLEEELEAEAAQDPLDLISELSDQTQDIAAQRELVDQALVELQGNHEQQLQGLKFFCEHRDPRALPLLLPLLDSSCPILRMSAVYALGRNPHPEALPLLLPKLQQDSNGFVRKALAWTLGNYPSFEVIPALLKALGSDIAAVRLWATSSLVDSSLNNSNQREAVAQQLLLSLRIDSEPAVRSNSAWGLGRLHAYLEPDLALSLGEALVAACIDDADSGVRDDARNALEQLQNPALLSRLQNDWA</sequence>
<organism evidence="4 5">
    <name type="scientific">Synechococcus lacustris str. Tous</name>
    <dbReference type="NCBI Taxonomy" id="1910958"/>
    <lineage>
        <taxon>Bacteria</taxon>
        <taxon>Bacillati</taxon>
        <taxon>Cyanobacteriota</taxon>
        <taxon>Cyanophyceae</taxon>
        <taxon>Synechococcales</taxon>
        <taxon>Synechococcaceae</taxon>
        <taxon>Synechococcus</taxon>
    </lineage>
</organism>
<dbReference type="InterPro" id="IPR016024">
    <property type="entry name" value="ARM-type_fold"/>
</dbReference>
<evidence type="ECO:0000256" key="3">
    <source>
        <dbReference type="ARBA" id="ARBA00022738"/>
    </source>
</evidence>
<evidence type="ECO:0000256" key="2">
    <source>
        <dbReference type="ARBA" id="ARBA00022549"/>
    </source>
</evidence>
<dbReference type="STRING" id="1910958.BTM30_04625"/>
<dbReference type="GO" id="GO:0016491">
    <property type="term" value="F:oxidoreductase activity"/>
    <property type="evidence" value="ECO:0007669"/>
    <property type="project" value="TreeGrafter"/>
</dbReference>
<dbReference type="Proteomes" id="UP000240206">
    <property type="component" value="Unassembled WGS sequence"/>
</dbReference>
<dbReference type="SMART" id="SM00567">
    <property type="entry name" value="EZ_HEAT"/>
    <property type="match status" value="3"/>
</dbReference>
<dbReference type="InterPro" id="IPR004155">
    <property type="entry name" value="PBS_lyase_HEAT"/>
</dbReference>
<evidence type="ECO:0000256" key="1">
    <source>
        <dbReference type="ARBA" id="ARBA00009299"/>
    </source>
</evidence>
<dbReference type="Pfam" id="PF13646">
    <property type="entry name" value="HEAT_2"/>
    <property type="match status" value="1"/>
</dbReference>
<gene>
    <name evidence="4" type="ORF">C7K08_04765</name>
</gene>
<dbReference type="PANTHER" id="PTHR12697">
    <property type="entry name" value="PBS LYASE HEAT-LIKE PROTEIN"/>
    <property type="match status" value="1"/>
</dbReference>
<comment type="similarity">
    <text evidence="1">Belongs to the CpcE/RpcE/PecE family.</text>
</comment>
<keyword evidence="3" id="KW-0605">Phycobilisome</keyword>
<keyword evidence="5" id="KW-1185">Reference proteome</keyword>
<reference evidence="5" key="1">
    <citation type="submission" date="2018-03" db="EMBL/GenBank/DDBJ databases">
        <title>Ecological and genomic features of two cosmopolitan and abundant freshwater picocyanobacteria.</title>
        <authorList>
            <person name="Cabello-Yeves P.J."/>
            <person name="Picazo A."/>
            <person name="Camacho A."/>
            <person name="Callieri C."/>
            <person name="Rosselli R."/>
            <person name="Roda-Garcia J."/>
            <person name="Coutinho F.H."/>
            <person name="Rodriguez-Valera F."/>
        </authorList>
    </citation>
    <scope>NUCLEOTIDE SEQUENCE [LARGE SCALE GENOMIC DNA]</scope>
    <source>
        <strain evidence="5">Tous</strain>
    </source>
</reference>